<reference evidence="1" key="1">
    <citation type="submission" date="2016-10" db="EMBL/GenBank/DDBJ databases">
        <authorList>
            <person name="Benchimol M."/>
            <person name="Almeida L.G."/>
            <person name="Vasconcelos A.T."/>
            <person name="Perreira-Neves A."/>
            <person name="Rosa I.A."/>
            <person name="Tasca T."/>
            <person name="Bogo M.R."/>
            <person name="de Souza W."/>
        </authorList>
    </citation>
    <scope>NUCLEOTIDE SEQUENCE [LARGE SCALE GENOMIC DNA]</scope>
    <source>
        <strain evidence="1">K</strain>
    </source>
</reference>
<sequence>MSSDNTHPVQNLLRLLQRLESSDNYESPGDNDYPNYQVPCSIASERAFLNDGGPVEDYVVRAFTIANKAKVAIEKNDIRQAERMGYHAITIDPDCVDGWRIFSTTLYPLCDGDTVICAIREVIKFARSKYRKTYVGDQGTIYSICCSRPYVRILMDLASIAANSEQFDVVIYACEEGLRLNYRDNKSARNLLLFCYLKLLGRGMKYPMHVKPHRTVDHIHELINDFLKEDPLFENANLVVRWSEILLAYYTENHLNKQPDAGKDWRSLVTAENNKNDVIFKVVFGELDVNNIPPSCLEYPLSYESGNKNDDCIHFGNDLKECLRDWPSFLIDLWRYMRGSVPKSFIHDVESSAPNPQRELTPEYKAHKQAVGENYLQKGRIELENGKFVAALRSFSFSKFMYFKAAQPSRRWYLNTPFAVVSNRATCAYLLRMWNLARIDSRYTLVMKPDHIQTYKRLPKFAEVYKARQLQSEFEAIAKDVASNHEKKKENEWQEMAKTVIGLLSITALTLAAKNKLKQKARDQAIAVGIEDMYTPVNIDWDIPHMSWLNKENMETYVE</sequence>
<comment type="caution">
    <text evidence="1">The sequence shown here is derived from an EMBL/GenBank/DDBJ whole genome shotgun (WGS) entry which is preliminary data.</text>
</comment>
<gene>
    <name evidence="1" type="ORF">TRFO_23702</name>
</gene>
<evidence type="ECO:0000313" key="1">
    <source>
        <dbReference type="EMBL" id="OHT07993.1"/>
    </source>
</evidence>
<dbReference type="RefSeq" id="XP_068361129.1">
    <property type="nucleotide sequence ID" value="XM_068503311.1"/>
</dbReference>
<evidence type="ECO:0000313" key="2">
    <source>
        <dbReference type="Proteomes" id="UP000179807"/>
    </source>
</evidence>
<protein>
    <recommendedName>
        <fullName evidence="3">TPR Domain containing protein</fullName>
    </recommendedName>
</protein>
<name>A0A1J4K920_9EUKA</name>
<dbReference type="VEuPathDB" id="TrichDB:TRFO_23702"/>
<dbReference type="Proteomes" id="UP000179807">
    <property type="component" value="Unassembled WGS sequence"/>
</dbReference>
<dbReference type="GeneID" id="94838015"/>
<proteinExistence type="predicted"/>
<dbReference type="OrthoDB" id="10424383at2759"/>
<accession>A0A1J4K920</accession>
<organism evidence="1 2">
    <name type="scientific">Tritrichomonas foetus</name>
    <dbReference type="NCBI Taxonomy" id="1144522"/>
    <lineage>
        <taxon>Eukaryota</taxon>
        <taxon>Metamonada</taxon>
        <taxon>Parabasalia</taxon>
        <taxon>Tritrichomonadida</taxon>
        <taxon>Tritrichomonadidae</taxon>
        <taxon>Tritrichomonas</taxon>
    </lineage>
</organism>
<dbReference type="EMBL" id="MLAK01000681">
    <property type="protein sequence ID" value="OHT07993.1"/>
    <property type="molecule type" value="Genomic_DNA"/>
</dbReference>
<dbReference type="AlphaFoldDB" id="A0A1J4K920"/>
<evidence type="ECO:0008006" key="3">
    <source>
        <dbReference type="Google" id="ProtNLM"/>
    </source>
</evidence>
<keyword evidence="2" id="KW-1185">Reference proteome</keyword>